<dbReference type="Proteomes" id="UP001566331">
    <property type="component" value="Unassembled WGS sequence"/>
</dbReference>
<dbReference type="RefSeq" id="WP_370562355.1">
    <property type="nucleotide sequence ID" value="NZ_JBFWIB010000001.1"/>
</dbReference>
<proteinExistence type="predicted"/>
<protein>
    <submittedName>
        <fullName evidence="3">Formylglycine-generating enzyme family protein</fullName>
    </submittedName>
</protein>
<sequence>MTSASEPTVPRHMAPDDGDRRPLRTEHKFSHVTTGRYLPTPGKAPGWPFTDIGLWMIDAASGADDWIAELVDWRREHLIRIGYDDANYRRPELQWAQCNFVHAQMMVEDRYFYDPEAGRYTVDRYLDDLEARFGGVDSVLIWFVYPNIGIDDRNKTDLAHDLPGGSEGLRGAVEDFHRRGVRVFLPTMPWDNGTRPPERSDWDAIAALARAVGADGVNGDTYNGVPRAFFDAGDAIGHPLVLAPESTISAEEALIWNVQSWGKKAPDGPVPPVAKFKWLEPRHMINYENRWGRDRSHDLQYIFFNGIGCNAWENVWGIWNQFTPRDAEALRRIATIERRFAPLMVSMDWRPYTPTLQAGVFASRFPGDGMTLWTLINRHEFAVDGEQIALPHRDGRRYYDVWNGAELVPRIEDGRAVLSFAFEARGFGALLALDAGSEVEGFEAFLATARARAQTPLQSLSTEWRSLPQQLVAIAPTAPAAKAPEGMITVPGGDFDFVVGGIEIEGNHWDGVDVQYPWESSARRNHRRRMRMRPFHIDRHPVTNAQFHAFLADSGWRPRDAHNFLRHWQDGAPPAGWENKPVTWVALEDARAYAAWAGKRLPREWEWQHAAQGGDGRLYPWGDDWREDAVPACNLGRTLRPPDDVDAHPAGASPFGVMDLVGNVWQWTDEYVDTHTRAAILRGGSSYRPQTSHWYFPQAYRLDQHGKYLLMAPCKDRSGCVGFRCVADAA</sequence>
<dbReference type="EMBL" id="JBFWIC010000011">
    <property type="protein sequence ID" value="MEZ0474919.1"/>
    <property type="molecule type" value="Genomic_DNA"/>
</dbReference>
<dbReference type="Gene3D" id="3.90.1580.10">
    <property type="entry name" value="paralog of FGE (formylglycine-generating enzyme)"/>
    <property type="match status" value="1"/>
</dbReference>
<feature type="compositionally biased region" description="Basic and acidic residues" evidence="1">
    <location>
        <begin position="13"/>
        <end position="24"/>
    </location>
</feature>
<reference evidence="3 4" key="1">
    <citation type="submission" date="2024-07" db="EMBL/GenBank/DDBJ databases">
        <title>Luteimonas salilacus sp. nov., isolated from the shore soil of Salt Lake in Tibet of China.</title>
        <authorList>
            <person name="Zhang X."/>
            <person name="Li A."/>
        </authorList>
    </citation>
    <scope>NUCLEOTIDE SEQUENCE [LARGE SCALE GENOMIC DNA]</scope>
    <source>
        <strain evidence="3 4">B3-2-R+30</strain>
    </source>
</reference>
<dbReference type="InterPro" id="IPR051043">
    <property type="entry name" value="Sulfatase_Mod_Factor_Kinase"/>
</dbReference>
<dbReference type="InterPro" id="IPR042095">
    <property type="entry name" value="SUMF_sf"/>
</dbReference>
<dbReference type="InterPro" id="IPR016187">
    <property type="entry name" value="CTDL_fold"/>
</dbReference>
<evidence type="ECO:0000259" key="2">
    <source>
        <dbReference type="Pfam" id="PF03781"/>
    </source>
</evidence>
<organism evidence="3 4">
    <name type="scientific">Luteimonas salinilitoris</name>
    <dbReference type="NCBI Taxonomy" id="3237697"/>
    <lineage>
        <taxon>Bacteria</taxon>
        <taxon>Pseudomonadati</taxon>
        <taxon>Pseudomonadota</taxon>
        <taxon>Gammaproteobacteria</taxon>
        <taxon>Lysobacterales</taxon>
        <taxon>Lysobacteraceae</taxon>
        <taxon>Luteimonas</taxon>
    </lineage>
</organism>
<evidence type="ECO:0000313" key="3">
    <source>
        <dbReference type="EMBL" id="MEZ0474919.1"/>
    </source>
</evidence>
<comment type="caution">
    <text evidence="3">The sequence shown here is derived from an EMBL/GenBank/DDBJ whole genome shotgun (WGS) entry which is preliminary data.</text>
</comment>
<dbReference type="InterPro" id="IPR005532">
    <property type="entry name" value="SUMF_dom"/>
</dbReference>
<name>A0ABV4HU44_9GAMM</name>
<feature type="region of interest" description="Disordered" evidence="1">
    <location>
        <begin position="1"/>
        <end position="24"/>
    </location>
</feature>
<keyword evidence="4" id="KW-1185">Reference proteome</keyword>
<evidence type="ECO:0000313" key="4">
    <source>
        <dbReference type="Proteomes" id="UP001566331"/>
    </source>
</evidence>
<dbReference type="Pfam" id="PF03781">
    <property type="entry name" value="FGE-sulfatase"/>
    <property type="match status" value="1"/>
</dbReference>
<feature type="domain" description="Sulfatase-modifying factor enzyme-like" evidence="2">
    <location>
        <begin position="485"/>
        <end position="693"/>
    </location>
</feature>
<gene>
    <name evidence="3" type="ORF">AB6713_09875</name>
</gene>
<dbReference type="PANTHER" id="PTHR23150:SF19">
    <property type="entry name" value="FORMYLGLYCINE-GENERATING ENZYME"/>
    <property type="match status" value="1"/>
</dbReference>
<evidence type="ECO:0000256" key="1">
    <source>
        <dbReference type="SAM" id="MobiDB-lite"/>
    </source>
</evidence>
<accession>A0ABV4HU44</accession>
<dbReference type="PANTHER" id="PTHR23150">
    <property type="entry name" value="SULFATASE MODIFYING FACTOR 1, 2"/>
    <property type="match status" value="1"/>
</dbReference>
<dbReference type="SUPFAM" id="SSF56436">
    <property type="entry name" value="C-type lectin-like"/>
    <property type="match status" value="1"/>
</dbReference>